<gene>
    <name evidence="1" type="ORF">METZ01_LOCUS67584</name>
</gene>
<organism evidence="1">
    <name type="scientific">marine metagenome</name>
    <dbReference type="NCBI Taxonomy" id="408172"/>
    <lineage>
        <taxon>unclassified sequences</taxon>
        <taxon>metagenomes</taxon>
        <taxon>ecological metagenomes</taxon>
    </lineage>
</organism>
<reference evidence="1" key="1">
    <citation type="submission" date="2018-05" db="EMBL/GenBank/DDBJ databases">
        <authorList>
            <person name="Lanie J.A."/>
            <person name="Ng W.-L."/>
            <person name="Kazmierczak K.M."/>
            <person name="Andrzejewski T.M."/>
            <person name="Davidsen T.M."/>
            <person name="Wayne K.J."/>
            <person name="Tettelin H."/>
            <person name="Glass J.I."/>
            <person name="Rusch D."/>
            <person name="Podicherti R."/>
            <person name="Tsui H.-C.T."/>
            <person name="Winkler M.E."/>
        </authorList>
    </citation>
    <scope>NUCLEOTIDE SEQUENCE</scope>
</reference>
<dbReference type="AlphaFoldDB" id="A0A381TF64"/>
<evidence type="ECO:0000313" key="1">
    <source>
        <dbReference type="EMBL" id="SVA14730.1"/>
    </source>
</evidence>
<dbReference type="EMBL" id="UINC01004495">
    <property type="protein sequence ID" value="SVA14730.1"/>
    <property type="molecule type" value="Genomic_DNA"/>
</dbReference>
<sequence>MRGYVHARYFDLVEVFGEPNILNAEEGDKVFNEWGIRFEDGDDDVYATIYDWKEMYANESHYGEYRWHIGGRDHRSVELVYEALGK</sequence>
<name>A0A381TF64_9ZZZZ</name>
<protein>
    <submittedName>
        <fullName evidence="1">Uncharacterized protein</fullName>
    </submittedName>
</protein>
<accession>A0A381TF64</accession>
<proteinExistence type="predicted"/>